<proteinExistence type="predicted"/>
<dbReference type="AlphaFoldDB" id="A0A232EES7"/>
<evidence type="ECO:0000313" key="2">
    <source>
        <dbReference type="Proteomes" id="UP000215335"/>
    </source>
</evidence>
<name>A0A232EES7_9HYME</name>
<keyword evidence="2" id="KW-1185">Reference proteome</keyword>
<dbReference type="EMBL" id="NNAY01005223">
    <property type="protein sequence ID" value="OXU16860.1"/>
    <property type="molecule type" value="Genomic_DNA"/>
</dbReference>
<accession>A0A232EES7</accession>
<protein>
    <submittedName>
        <fullName evidence="1">Uncharacterized protein</fullName>
    </submittedName>
</protein>
<comment type="caution">
    <text evidence="1">The sequence shown here is derived from an EMBL/GenBank/DDBJ whole genome shotgun (WGS) entry which is preliminary data.</text>
</comment>
<sequence length="60" mass="6966">MEREGNFTFDYDLAFTLNSMVKVIGHAETVQLFSPRLTNGHLDPVVKQDLQEHFKVKLIF</sequence>
<gene>
    <name evidence="1" type="ORF">TSAR_003002</name>
</gene>
<dbReference type="Proteomes" id="UP000215335">
    <property type="component" value="Unassembled WGS sequence"/>
</dbReference>
<evidence type="ECO:0000313" key="1">
    <source>
        <dbReference type="EMBL" id="OXU16860.1"/>
    </source>
</evidence>
<organism evidence="1 2">
    <name type="scientific">Trichomalopsis sarcophagae</name>
    <dbReference type="NCBI Taxonomy" id="543379"/>
    <lineage>
        <taxon>Eukaryota</taxon>
        <taxon>Metazoa</taxon>
        <taxon>Ecdysozoa</taxon>
        <taxon>Arthropoda</taxon>
        <taxon>Hexapoda</taxon>
        <taxon>Insecta</taxon>
        <taxon>Pterygota</taxon>
        <taxon>Neoptera</taxon>
        <taxon>Endopterygota</taxon>
        <taxon>Hymenoptera</taxon>
        <taxon>Apocrita</taxon>
        <taxon>Proctotrupomorpha</taxon>
        <taxon>Chalcidoidea</taxon>
        <taxon>Pteromalidae</taxon>
        <taxon>Pteromalinae</taxon>
        <taxon>Trichomalopsis</taxon>
    </lineage>
</organism>
<reference evidence="1 2" key="1">
    <citation type="journal article" date="2017" name="Curr. Biol.">
        <title>The Evolution of Venom by Co-option of Single-Copy Genes.</title>
        <authorList>
            <person name="Martinson E.O."/>
            <person name="Mrinalini"/>
            <person name="Kelkar Y.D."/>
            <person name="Chang C.H."/>
            <person name="Werren J.H."/>
        </authorList>
    </citation>
    <scope>NUCLEOTIDE SEQUENCE [LARGE SCALE GENOMIC DNA]</scope>
    <source>
        <strain evidence="1 2">Alberta</strain>
        <tissue evidence="1">Whole body</tissue>
    </source>
</reference>